<dbReference type="GO" id="GO:0004534">
    <property type="term" value="F:5'-3' RNA exonuclease activity"/>
    <property type="evidence" value="ECO:0007669"/>
    <property type="project" value="TreeGrafter"/>
</dbReference>
<dbReference type="InterPro" id="IPR003141">
    <property type="entry name" value="Pol/His_phosphatase_N"/>
</dbReference>
<dbReference type="PANTHER" id="PTHR42924">
    <property type="entry name" value="EXONUCLEASE"/>
    <property type="match status" value="1"/>
</dbReference>
<dbReference type="AlphaFoldDB" id="A0A9X4B202"/>
<dbReference type="InterPro" id="IPR052018">
    <property type="entry name" value="PHP_domain"/>
</dbReference>
<dbReference type="RefSeq" id="WP_195624407.1">
    <property type="nucleotide sequence ID" value="NZ_CAXSLY010000017.1"/>
</dbReference>
<protein>
    <submittedName>
        <fullName evidence="2">PHP domain-containing protein</fullName>
    </submittedName>
</protein>
<sequence length="228" mass="25924">MYRKGDFHIHSTESDGELKPGEIVLLAKERRVDIIALTDHNTVSGNKQAVNVGQIHGVKVIPGIELSTRFKGNKVHILGYFTDDKFQSDEFKMILNNLCTRKFKACQIYFKGKLSFKSEGGKIATSAGIDFLHHYNVKVVLAHPTLLDRGVFEQIINLNFDGIEAKYYRNKDNETEYFINVAKKKNIIYTAGSDFHSLKKVDLKHGTLGQIYLENEEIDNFLNILNLS</sequence>
<organism evidence="2 3">
    <name type="scientific">Clostridium tertium</name>
    <dbReference type="NCBI Taxonomy" id="1559"/>
    <lineage>
        <taxon>Bacteria</taxon>
        <taxon>Bacillati</taxon>
        <taxon>Bacillota</taxon>
        <taxon>Clostridia</taxon>
        <taxon>Eubacteriales</taxon>
        <taxon>Clostridiaceae</taxon>
        <taxon>Clostridium</taxon>
    </lineage>
</organism>
<dbReference type="SUPFAM" id="SSF89550">
    <property type="entry name" value="PHP domain-like"/>
    <property type="match status" value="1"/>
</dbReference>
<reference evidence="2" key="1">
    <citation type="submission" date="2022-05" db="EMBL/GenBank/DDBJ databases">
        <title>Draft genome sequence of Clostridium tertium strain CP3 isolated from Peru.</title>
        <authorList>
            <person name="Hurtado R."/>
            <person name="Lima L."/>
            <person name="Sousa T."/>
            <person name="Jaiswal A.K."/>
            <person name="Tiwari S."/>
            <person name="Maturrano L."/>
            <person name="Brenig B."/>
            <person name="Azevedo V."/>
        </authorList>
    </citation>
    <scope>NUCLEOTIDE SEQUENCE</scope>
    <source>
        <strain evidence="2">CP3</strain>
    </source>
</reference>
<dbReference type="PANTHER" id="PTHR42924:SF3">
    <property type="entry name" value="POLYMERASE_HISTIDINOL PHOSPHATASE N-TERMINAL DOMAIN-CONTAINING PROTEIN"/>
    <property type="match status" value="1"/>
</dbReference>
<dbReference type="Pfam" id="PF02811">
    <property type="entry name" value="PHP"/>
    <property type="match status" value="1"/>
</dbReference>
<dbReference type="InterPro" id="IPR016195">
    <property type="entry name" value="Pol/histidinol_Pase-like"/>
</dbReference>
<dbReference type="Gene3D" id="3.20.20.140">
    <property type="entry name" value="Metal-dependent hydrolases"/>
    <property type="match status" value="1"/>
</dbReference>
<evidence type="ECO:0000313" key="2">
    <source>
        <dbReference type="EMBL" id="MDC4241267.1"/>
    </source>
</evidence>
<dbReference type="SMART" id="SM00481">
    <property type="entry name" value="POLIIIAc"/>
    <property type="match status" value="1"/>
</dbReference>
<dbReference type="GO" id="GO:0035312">
    <property type="term" value="F:5'-3' DNA exonuclease activity"/>
    <property type="evidence" value="ECO:0007669"/>
    <property type="project" value="TreeGrafter"/>
</dbReference>
<evidence type="ECO:0000259" key="1">
    <source>
        <dbReference type="SMART" id="SM00481"/>
    </source>
</evidence>
<comment type="caution">
    <text evidence="2">The sequence shown here is derived from an EMBL/GenBank/DDBJ whole genome shotgun (WGS) entry which is preliminary data.</text>
</comment>
<dbReference type="Proteomes" id="UP001141183">
    <property type="component" value="Unassembled WGS sequence"/>
</dbReference>
<dbReference type="CDD" id="cd07438">
    <property type="entry name" value="PHP_HisPPase_AMP"/>
    <property type="match status" value="1"/>
</dbReference>
<accession>A0A9X4B202</accession>
<dbReference type="InterPro" id="IPR004013">
    <property type="entry name" value="PHP_dom"/>
</dbReference>
<name>A0A9X4B202_9CLOT</name>
<evidence type="ECO:0000313" key="3">
    <source>
        <dbReference type="Proteomes" id="UP001141183"/>
    </source>
</evidence>
<dbReference type="EMBL" id="JAMRYU010000014">
    <property type="protein sequence ID" value="MDC4241267.1"/>
    <property type="molecule type" value="Genomic_DNA"/>
</dbReference>
<feature type="domain" description="Polymerase/histidinol phosphatase N-terminal" evidence="1">
    <location>
        <begin position="5"/>
        <end position="70"/>
    </location>
</feature>
<proteinExistence type="predicted"/>
<gene>
    <name evidence="2" type="ORF">NE398_14000</name>
</gene>
<keyword evidence="3" id="KW-1185">Reference proteome</keyword>